<dbReference type="GeneID" id="40527052"/>
<evidence type="ECO:0000313" key="2">
    <source>
        <dbReference type="EMBL" id="AUV65377.1"/>
    </source>
</evidence>
<name>A0A2K9VSE1_9ABAC</name>
<dbReference type="EMBL" id="MF375894">
    <property type="protein sequence ID" value="AUV65377.1"/>
    <property type="molecule type" value="Genomic_DNA"/>
</dbReference>
<dbReference type="Pfam" id="PF10891">
    <property type="entry name" value="DUF2719"/>
    <property type="match status" value="1"/>
</dbReference>
<feature type="region of interest" description="Disordered" evidence="1">
    <location>
        <begin position="1"/>
        <end position="37"/>
    </location>
</feature>
<accession>A0A2K9VSE1</accession>
<evidence type="ECO:0000313" key="3">
    <source>
        <dbReference type="Proteomes" id="UP000297194"/>
    </source>
</evidence>
<proteinExistence type="predicted"/>
<reference evidence="2" key="1">
    <citation type="journal article" date="2017" name="Virus Genes">
        <title>The complete genome sequence of a third distinct baculovirus isolated from the true armyworm, Mythimna unipuncta, contains two copies of the lef-7 gene.</title>
        <authorList>
            <person name="Harrison R.L."/>
            <person name="Mowery J.D."/>
            <person name="Rowley D.L."/>
            <person name="Bauchan G.R."/>
            <person name="Theilmann D.A."/>
            <person name="Rohrmann G.F."/>
            <person name="Erlandson M.A."/>
        </authorList>
    </citation>
    <scope>NUCLEOTIDE SEQUENCE [LARGE SCALE GENOMIC DNA]</scope>
    <source>
        <strain evidence="2">#7</strain>
    </source>
</reference>
<evidence type="ECO:0000256" key="1">
    <source>
        <dbReference type="SAM" id="MobiDB-lite"/>
    </source>
</evidence>
<protein>
    <submittedName>
        <fullName evidence="2">Uncharacterized protein</fullName>
    </submittedName>
</protein>
<dbReference type="InterPro" id="IPR020122">
    <property type="entry name" value="Alphabaculovirus_Y056"/>
</dbReference>
<dbReference type="RefSeq" id="YP_009666772.1">
    <property type="nucleotide sequence ID" value="NC_043530.1"/>
</dbReference>
<dbReference type="Proteomes" id="UP000297194">
    <property type="component" value="Segment"/>
</dbReference>
<feature type="compositionally biased region" description="Basic residues" evidence="1">
    <location>
        <begin position="22"/>
        <end position="35"/>
    </location>
</feature>
<organism evidence="2 3">
    <name type="scientific">Mythimna unipuncta nucleopolyhedrovirus</name>
    <dbReference type="NCBI Taxonomy" id="447897"/>
    <lineage>
        <taxon>Viruses</taxon>
        <taxon>Viruses incertae sedis</taxon>
        <taxon>Naldaviricetes</taxon>
        <taxon>Lefavirales</taxon>
        <taxon>Baculoviridae</taxon>
        <taxon>Alphabaculovirus</taxon>
    </lineage>
</organism>
<keyword evidence="3" id="KW-1185">Reference proteome</keyword>
<sequence length="95" mass="11115">MSSASETTRHSLMRKSTSFSRRINRQQQQRRRRQRRVDGYDQVVYCDNCGFVAPMSISFEEYLQLHGSFNEILGRVCGIEREIVVLKDDILDVTV</sequence>
<dbReference type="KEGG" id="vg:40527052"/>